<organism evidence="1 2">
    <name type="scientific">Colletotrichum chrysophilum</name>
    <dbReference type="NCBI Taxonomy" id="1836956"/>
    <lineage>
        <taxon>Eukaryota</taxon>
        <taxon>Fungi</taxon>
        <taxon>Dikarya</taxon>
        <taxon>Ascomycota</taxon>
        <taxon>Pezizomycotina</taxon>
        <taxon>Sordariomycetes</taxon>
        <taxon>Hypocreomycetidae</taxon>
        <taxon>Glomerellales</taxon>
        <taxon>Glomerellaceae</taxon>
        <taxon>Colletotrichum</taxon>
        <taxon>Colletotrichum gloeosporioides species complex</taxon>
    </lineage>
</organism>
<protein>
    <submittedName>
        <fullName evidence="1">Uncharacterized protein</fullName>
    </submittedName>
</protein>
<comment type="caution">
    <text evidence="1">The sequence shown here is derived from an EMBL/GenBank/DDBJ whole genome shotgun (WGS) entry which is preliminary data.</text>
</comment>
<reference evidence="1" key="1">
    <citation type="submission" date="2023-01" db="EMBL/GenBank/DDBJ databases">
        <title>Colletotrichum chrysophilum M932 genome sequence.</title>
        <authorList>
            <person name="Baroncelli R."/>
        </authorList>
    </citation>
    <scope>NUCLEOTIDE SEQUENCE</scope>
    <source>
        <strain evidence="1">M932</strain>
    </source>
</reference>
<sequence length="584" mass="67252">MLPSGKYMRALELPTRVPPLLVLIPTLLPLSTSINPFTTIRTFNVAKPTLETLPPEILHQIFSLVVAQKDEYTTSLCCTSKRIREFSSAALYGILTPHEPSGPDELSLPRVVALFHAFAVNPRLGELVQEIDLFHLYTCTEWEPIHLQMFQGIYTMWRSEKMEALPGLFLPPPQLLNQVQYMVWLSELLITKMPNLHTLAIGSQSFWRHHLIDDKKRDGTEFYHMETLDIVSRAAGGRVLFPHLKNVCIDMYGCLKPLSDVAPNIESLELNGFLWHVDEPAAVPDIKLSHLKLLEVVDNSVVTTRVLPELVRRLPSLQKLHYEHQDSGIYCLRTGSDDDCPTPRGIVNLLKPIAGQMKELKLSHFDRWIVSLCHDTEVSRYAQKFVEPAGVLEPLEFLTVLERLDVDSDCLWVQRHPYVRRSNYEKVMHLIKLLPQRLQDLKFDGLNDDDADGDDPDPRIHFVREVALNDGDENMENSEEQWDSIDYPYVRSNWPRGSYVHEHAHDGLLLLPRPLRQRCPDLQSVTYRFLPKSPGLAPEQLQTLKQAFAEVGIAFHPSERDEYEIEKRILRHYLHSDIPQTEWF</sequence>
<proteinExistence type="predicted"/>
<dbReference type="AlphaFoldDB" id="A0AAD9E7Z6"/>
<accession>A0AAD9E7Z6</accession>
<dbReference type="Proteomes" id="UP001243330">
    <property type="component" value="Unassembled WGS sequence"/>
</dbReference>
<evidence type="ECO:0000313" key="1">
    <source>
        <dbReference type="EMBL" id="KAK1838143.1"/>
    </source>
</evidence>
<gene>
    <name evidence="1" type="ORF">CCHR01_19233</name>
</gene>
<keyword evidence="2" id="KW-1185">Reference proteome</keyword>
<name>A0AAD9E7Z6_9PEZI</name>
<evidence type="ECO:0000313" key="2">
    <source>
        <dbReference type="Proteomes" id="UP001243330"/>
    </source>
</evidence>
<dbReference type="EMBL" id="JAQOWY010000897">
    <property type="protein sequence ID" value="KAK1838143.1"/>
    <property type="molecule type" value="Genomic_DNA"/>
</dbReference>